<protein>
    <recommendedName>
        <fullName evidence="7">Peptidase S1 domain-containing protein</fullName>
    </recommendedName>
</protein>
<feature type="domain" description="Peptidase S1" evidence="7">
    <location>
        <begin position="64"/>
        <end position="370"/>
    </location>
</feature>
<dbReference type="Proteomes" id="UP000321570">
    <property type="component" value="Unassembled WGS sequence"/>
</dbReference>
<dbReference type="Gene3D" id="2.40.10.10">
    <property type="entry name" value="Trypsin-like serine proteases"/>
    <property type="match status" value="1"/>
</dbReference>
<keyword evidence="4" id="KW-0720">Serine protease</keyword>
<feature type="chain" id="PRO_5021769212" description="Peptidase S1 domain-containing protein" evidence="6">
    <location>
        <begin position="22"/>
        <end position="372"/>
    </location>
</feature>
<evidence type="ECO:0000313" key="8">
    <source>
        <dbReference type="EMBL" id="VUZ41763.1"/>
    </source>
</evidence>
<name>A0A564Y5B8_HYMDI</name>
<dbReference type="GO" id="GO:0004252">
    <property type="term" value="F:serine-type endopeptidase activity"/>
    <property type="evidence" value="ECO:0007669"/>
    <property type="project" value="InterPro"/>
</dbReference>
<evidence type="ECO:0000259" key="7">
    <source>
        <dbReference type="PROSITE" id="PS50240"/>
    </source>
</evidence>
<dbReference type="FunFam" id="2.40.10.10:FF:000120">
    <property type="entry name" value="Putative serine protease"/>
    <property type="match status" value="1"/>
</dbReference>
<keyword evidence="3" id="KW-0378">Hydrolase</keyword>
<evidence type="ECO:0000256" key="6">
    <source>
        <dbReference type="SAM" id="SignalP"/>
    </source>
</evidence>
<dbReference type="PRINTS" id="PR00722">
    <property type="entry name" value="CHYMOTRYPSIN"/>
</dbReference>
<feature type="signal peptide" evidence="6">
    <location>
        <begin position="1"/>
        <end position="21"/>
    </location>
</feature>
<dbReference type="PANTHER" id="PTHR24252:SF7">
    <property type="entry name" value="HYALIN"/>
    <property type="match status" value="1"/>
</dbReference>
<dbReference type="InterPro" id="IPR043504">
    <property type="entry name" value="Peptidase_S1_PA_chymotrypsin"/>
</dbReference>
<dbReference type="InterPro" id="IPR001314">
    <property type="entry name" value="Peptidase_S1A"/>
</dbReference>
<evidence type="ECO:0000256" key="4">
    <source>
        <dbReference type="ARBA" id="ARBA00022825"/>
    </source>
</evidence>
<dbReference type="CDD" id="cd00190">
    <property type="entry name" value="Tryp_SPc"/>
    <property type="match status" value="1"/>
</dbReference>
<dbReference type="SUPFAM" id="SSF50494">
    <property type="entry name" value="Trypsin-like serine proteases"/>
    <property type="match status" value="1"/>
</dbReference>
<dbReference type="AlphaFoldDB" id="A0A564Y5B8"/>
<evidence type="ECO:0000256" key="3">
    <source>
        <dbReference type="ARBA" id="ARBA00022801"/>
    </source>
</evidence>
<keyword evidence="5" id="KW-1015">Disulfide bond</keyword>
<dbReference type="InterPro" id="IPR009003">
    <property type="entry name" value="Peptidase_S1_PA"/>
</dbReference>
<dbReference type="InterPro" id="IPR001254">
    <property type="entry name" value="Trypsin_dom"/>
</dbReference>
<dbReference type="EMBL" id="CABIJS010000066">
    <property type="protein sequence ID" value="VUZ41763.1"/>
    <property type="molecule type" value="Genomic_DNA"/>
</dbReference>
<evidence type="ECO:0000256" key="1">
    <source>
        <dbReference type="ARBA" id="ARBA00022670"/>
    </source>
</evidence>
<accession>A0A564Y5B8</accession>
<reference evidence="8 9" key="1">
    <citation type="submission" date="2019-07" db="EMBL/GenBank/DDBJ databases">
        <authorList>
            <person name="Jastrzebski P J."/>
            <person name="Paukszto L."/>
            <person name="Jastrzebski P J."/>
        </authorList>
    </citation>
    <scope>NUCLEOTIDE SEQUENCE [LARGE SCALE GENOMIC DNA]</scope>
    <source>
        <strain evidence="8 9">WMS-il1</strain>
    </source>
</reference>
<dbReference type="PANTHER" id="PTHR24252">
    <property type="entry name" value="ACROSIN-RELATED"/>
    <property type="match status" value="1"/>
</dbReference>
<keyword evidence="1" id="KW-0645">Protease</keyword>
<dbReference type="PROSITE" id="PS50240">
    <property type="entry name" value="TRYPSIN_DOM"/>
    <property type="match status" value="1"/>
</dbReference>
<proteinExistence type="predicted"/>
<evidence type="ECO:0000313" key="9">
    <source>
        <dbReference type="Proteomes" id="UP000321570"/>
    </source>
</evidence>
<gene>
    <name evidence="8" type="ORF">WMSIL1_LOCUS2360</name>
</gene>
<keyword evidence="2 6" id="KW-0732">Signal</keyword>
<sequence>MHLTIIYGVIFTIALLSPAASFKPDDFWKHLLKDIRKHKVREGETIREHCGRNRYYLTDLSKRIVGGVESRQSDWPWLVSIQIKPEEPSSPSKRSDDQLQYIIEQLQAHPKLFEQFLHLKKMKEASAPTNGSSRTSHSRIVGHVCGGSLISPSWILTARHCFDSSLDSSLTSDPSRLIVRVGEHNLHEPEEFQVDHEVEEIFTYPKTFSAMGGNFDAKDDIALLKLKKPVQFNENVRPACLPNPGEEFEAGNICAVAGWGQTSQESDISSTLRHINVPLLSSEDCEDRFLLYSLINPNFKVLPTFICAGKTEAMDACQFDSGGPMMCRSGIDGLYILVGIISFGVNCASGYPGIYTRVSSYLDWIHDITSNN</sequence>
<keyword evidence="9" id="KW-1185">Reference proteome</keyword>
<dbReference type="GO" id="GO:0006508">
    <property type="term" value="P:proteolysis"/>
    <property type="evidence" value="ECO:0007669"/>
    <property type="project" value="UniProtKB-KW"/>
</dbReference>
<dbReference type="SMART" id="SM00020">
    <property type="entry name" value="Tryp_SPc"/>
    <property type="match status" value="1"/>
</dbReference>
<evidence type="ECO:0000256" key="5">
    <source>
        <dbReference type="ARBA" id="ARBA00023157"/>
    </source>
</evidence>
<dbReference type="Pfam" id="PF00089">
    <property type="entry name" value="Trypsin"/>
    <property type="match status" value="1"/>
</dbReference>
<organism evidence="8 9">
    <name type="scientific">Hymenolepis diminuta</name>
    <name type="common">Rat tapeworm</name>
    <dbReference type="NCBI Taxonomy" id="6216"/>
    <lineage>
        <taxon>Eukaryota</taxon>
        <taxon>Metazoa</taxon>
        <taxon>Spiralia</taxon>
        <taxon>Lophotrochozoa</taxon>
        <taxon>Platyhelminthes</taxon>
        <taxon>Cestoda</taxon>
        <taxon>Eucestoda</taxon>
        <taxon>Cyclophyllidea</taxon>
        <taxon>Hymenolepididae</taxon>
        <taxon>Hymenolepis</taxon>
    </lineage>
</organism>
<dbReference type="GO" id="GO:0007340">
    <property type="term" value="P:acrosome reaction"/>
    <property type="evidence" value="ECO:0007669"/>
    <property type="project" value="TreeGrafter"/>
</dbReference>
<evidence type="ECO:0000256" key="2">
    <source>
        <dbReference type="ARBA" id="ARBA00022729"/>
    </source>
</evidence>